<comment type="caution">
    <text evidence="4">The sequence shown here is derived from an EMBL/GenBank/DDBJ whole genome shotgun (WGS) entry which is preliminary data.</text>
</comment>
<dbReference type="Pfam" id="PF00589">
    <property type="entry name" value="Phage_integrase"/>
    <property type="match status" value="1"/>
</dbReference>
<dbReference type="Gene3D" id="1.10.443.10">
    <property type="entry name" value="Intergrase catalytic core"/>
    <property type="match status" value="1"/>
</dbReference>
<dbReference type="EMBL" id="CAKLDM010000001">
    <property type="protein sequence ID" value="CAH0536863.1"/>
    <property type="molecule type" value="Genomic_DNA"/>
</dbReference>
<accession>A0ABM9A1F0</accession>
<sequence>MRKNIRIISDTDALRHKIAEFSQPIGLEQMDCLTESQYSKNSLLAMVKDWNLYVEFCVEKGVNPLPASATAVRQYVERLATKRKYATVRRNTVTIGLLHRILSQTDPTTNSQVRNVLTQIRLNKHGDAKQATPLQLHHIKRLEKLCSKSPTIQEIRDIAICYVMFECAMKRSELKSLVFSNIAVNGADTYIQLGDSNYRLSEQACRALTQWNDLVAVQEGCVFRAIDKHGNIASNPMDDSSIYRVMRRVGDKLGVSALSGQSLRVGAVKELAKQGLKPRDIQLFGRWLSPAMPYQYLGNVEQAETEKIVFKTIKPWR</sequence>
<name>A0ABM9A1F0_9VIBR</name>
<evidence type="ECO:0000313" key="4">
    <source>
        <dbReference type="EMBL" id="CAH0536863.1"/>
    </source>
</evidence>
<dbReference type="SUPFAM" id="SSF47823">
    <property type="entry name" value="lambda integrase-like, N-terminal domain"/>
    <property type="match status" value="1"/>
</dbReference>
<evidence type="ECO:0000256" key="2">
    <source>
        <dbReference type="ARBA" id="ARBA00023172"/>
    </source>
</evidence>
<gene>
    <name evidence="4" type="primary">xerC_1</name>
    <name evidence="4" type="ORF">VMF7928_00754</name>
</gene>
<evidence type="ECO:0000313" key="5">
    <source>
        <dbReference type="Proteomes" id="UP000838748"/>
    </source>
</evidence>
<protein>
    <submittedName>
        <fullName evidence="4">Tyrosine recombinase XerC</fullName>
    </submittedName>
</protein>
<dbReference type="InterPro" id="IPR002104">
    <property type="entry name" value="Integrase_catalytic"/>
</dbReference>
<dbReference type="Gene3D" id="1.10.150.130">
    <property type="match status" value="1"/>
</dbReference>
<proteinExistence type="predicted"/>
<reference evidence="4" key="1">
    <citation type="submission" date="2021-11" db="EMBL/GenBank/DDBJ databases">
        <authorList>
            <person name="Rodrigo-Torres L."/>
            <person name="Arahal R. D."/>
            <person name="Lucena T."/>
        </authorList>
    </citation>
    <scope>NUCLEOTIDE SEQUENCE</scope>
    <source>
        <strain evidence="4">CECT 7928</strain>
    </source>
</reference>
<keyword evidence="1" id="KW-0238">DNA-binding</keyword>
<evidence type="ECO:0000256" key="1">
    <source>
        <dbReference type="ARBA" id="ARBA00023125"/>
    </source>
</evidence>
<keyword evidence="5" id="KW-1185">Reference proteome</keyword>
<dbReference type="Proteomes" id="UP000838748">
    <property type="component" value="Unassembled WGS sequence"/>
</dbReference>
<evidence type="ECO:0000259" key="3">
    <source>
        <dbReference type="Pfam" id="PF00589"/>
    </source>
</evidence>
<dbReference type="InterPro" id="IPR013762">
    <property type="entry name" value="Integrase-like_cat_sf"/>
</dbReference>
<dbReference type="SUPFAM" id="SSF56349">
    <property type="entry name" value="DNA breaking-rejoining enzymes"/>
    <property type="match status" value="1"/>
</dbReference>
<feature type="domain" description="Tyr recombinase" evidence="3">
    <location>
        <begin position="139"/>
        <end position="297"/>
    </location>
</feature>
<dbReference type="RefSeq" id="WP_237360139.1">
    <property type="nucleotide sequence ID" value="NZ_CAKLDM010000001.1"/>
</dbReference>
<dbReference type="InterPro" id="IPR010998">
    <property type="entry name" value="Integrase_recombinase_N"/>
</dbReference>
<organism evidence="4 5">
    <name type="scientific">Vibrio marisflavi CECT 7928</name>
    <dbReference type="NCBI Taxonomy" id="634439"/>
    <lineage>
        <taxon>Bacteria</taxon>
        <taxon>Pseudomonadati</taxon>
        <taxon>Pseudomonadota</taxon>
        <taxon>Gammaproteobacteria</taxon>
        <taxon>Vibrionales</taxon>
        <taxon>Vibrionaceae</taxon>
        <taxon>Vibrio</taxon>
    </lineage>
</organism>
<keyword evidence="2" id="KW-0233">DNA recombination</keyword>
<dbReference type="InterPro" id="IPR011010">
    <property type="entry name" value="DNA_brk_join_enz"/>
</dbReference>